<proteinExistence type="predicted"/>
<dbReference type="OrthoDB" id="1898716at2759"/>
<dbReference type="Proteomes" id="UP000664132">
    <property type="component" value="Unassembled WGS sequence"/>
</dbReference>
<protein>
    <submittedName>
        <fullName evidence="1">Uncharacterized protein</fullName>
    </submittedName>
</protein>
<dbReference type="AlphaFoldDB" id="A0A8H7W9I1"/>
<gene>
    <name evidence="1" type="ORF">IFR04_006217</name>
</gene>
<reference evidence="1" key="1">
    <citation type="submission" date="2021-02" db="EMBL/GenBank/DDBJ databases">
        <title>Genome sequence Cadophora malorum strain M34.</title>
        <authorList>
            <person name="Stefanovic E."/>
            <person name="Vu D."/>
            <person name="Scully C."/>
            <person name="Dijksterhuis J."/>
            <person name="Roader J."/>
            <person name="Houbraken J."/>
        </authorList>
    </citation>
    <scope>NUCLEOTIDE SEQUENCE</scope>
    <source>
        <strain evidence="1">M34</strain>
    </source>
</reference>
<dbReference type="EMBL" id="JAFJYH010000080">
    <property type="protein sequence ID" value="KAG4420627.1"/>
    <property type="molecule type" value="Genomic_DNA"/>
</dbReference>
<accession>A0A8H7W9I1</accession>
<comment type="caution">
    <text evidence="1">The sequence shown here is derived from an EMBL/GenBank/DDBJ whole genome shotgun (WGS) entry which is preliminary data.</text>
</comment>
<evidence type="ECO:0000313" key="2">
    <source>
        <dbReference type="Proteomes" id="UP000664132"/>
    </source>
</evidence>
<organism evidence="1 2">
    <name type="scientific">Cadophora malorum</name>
    <dbReference type="NCBI Taxonomy" id="108018"/>
    <lineage>
        <taxon>Eukaryota</taxon>
        <taxon>Fungi</taxon>
        <taxon>Dikarya</taxon>
        <taxon>Ascomycota</taxon>
        <taxon>Pezizomycotina</taxon>
        <taxon>Leotiomycetes</taxon>
        <taxon>Helotiales</taxon>
        <taxon>Ploettnerulaceae</taxon>
        <taxon>Cadophora</taxon>
    </lineage>
</organism>
<sequence length="95" mass="11121">MPPDLRKAAKRDNERVRRKEDTLLVNTYRLSKEPGVKVAVMVLRGGRYRVYSSPDWWPPSKKEIVGTYPLPKILQSDELERKLAARSLRIKKCDR</sequence>
<name>A0A8H7W9I1_9HELO</name>
<keyword evidence="2" id="KW-1185">Reference proteome</keyword>
<evidence type="ECO:0000313" key="1">
    <source>
        <dbReference type="EMBL" id="KAG4420627.1"/>
    </source>
</evidence>